<dbReference type="OrthoDB" id="9784574at2"/>
<keyword evidence="2" id="KW-0328">Glycosyltransferase</keyword>
<dbReference type="Pfam" id="PF00535">
    <property type="entry name" value="Glycos_transf_2"/>
    <property type="match status" value="1"/>
</dbReference>
<dbReference type="Proteomes" id="UP000316476">
    <property type="component" value="Unassembled WGS sequence"/>
</dbReference>
<dbReference type="PANTHER" id="PTHR43685">
    <property type="entry name" value="GLYCOSYLTRANSFERASE"/>
    <property type="match status" value="1"/>
</dbReference>
<protein>
    <submittedName>
        <fullName evidence="2">GalNAc(5)-diNAcBac-PP-undecaprenol beta-1,3-glucosyltransferase</fullName>
        <ecNumber evidence="2">2.4.1.293</ecNumber>
    </submittedName>
</protein>
<dbReference type="AlphaFoldDB" id="A0A5C6FHC8"/>
<dbReference type="PANTHER" id="PTHR43685:SF2">
    <property type="entry name" value="GLYCOSYLTRANSFERASE 2-LIKE DOMAIN-CONTAINING PROTEIN"/>
    <property type="match status" value="1"/>
</dbReference>
<accession>A0A5C6FHC8</accession>
<comment type="caution">
    <text evidence="2">The sequence shown here is derived from an EMBL/GenBank/DDBJ whole genome shotgun (WGS) entry which is preliminary data.</text>
</comment>
<dbReference type="RefSeq" id="WP_146416558.1">
    <property type="nucleotide sequence ID" value="NZ_SJPZ01000006.1"/>
</dbReference>
<keyword evidence="2" id="KW-0808">Transferase</keyword>
<organism evidence="2 3">
    <name type="scientific">Crateriforma conspicua</name>
    <dbReference type="NCBI Taxonomy" id="2527996"/>
    <lineage>
        <taxon>Bacteria</taxon>
        <taxon>Pseudomonadati</taxon>
        <taxon>Planctomycetota</taxon>
        <taxon>Planctomycetia</taxon>
        <taxon>Planctomycetales</taxon>
        <taxon>Planctomycetaceae</taxon>
        <taxon>Crateriforma</taxon>
    </lineage>
</organism>
<dbReference type="Gene3D" id="3.90.550.10">
    <property type="entry name" value="Spore Coat Polysaccharide Biosynthesis Protein SpsA, Chain A"/>
    <property type="match status" value="1"/>
</dbReference>
<dbReference type="EC" id="2.4.1.293" evidence="2"/>
<dbReference type="InterPro" id="IPR001173">
    <property type="entry name" value="Glyco_trans_2-like"/>
</dbReference>
<dbReference type="InterPro" id="IPR050834">
    <property type="entry name" value="Glycosyltransf_2"/>
</dbReference>
<dbReference type="CDD" id="cd00761">
    <property type="entry name" value="Glyco_tranf_GTA_type"/>
    <property type="match status" value="1"/>
</dbReference>
<gene>
    <name evidence="2" type="primary">pglI_1</name>
    <name evidence="2" type="ORF">V7x_55550</name>
</gene>
<proteinExistence type="predicted"/>
<evidence type="ECO:0000259" key="1">
    <source>
        <dbReference type="Pfam" id="PF00535"/>
    </source>
</evidence>
<name>A0A5C6FHC8_9PLAN</name>
<dbReference type="EMBL" id="SJPZ01000006">
    <property type="protein sequence ID" value="TWU59564.1"/>
    <property type="molecule type" value="Genomic_DNA"/>
</dbReference>
<feature type="domain" description="Glycosyltransferase 2-like" evidence="1">
    <location>
        <begin position="6"/>
        <end position="164"/>
    </location>
</feature>
<evidence type="ECO:0000313" key="2">
    <source>
        <dbReference type="EMBL" id="TWU59564.1"/>
    </source>
</evidence>
<sequence length="301" mass="34194">MDTLVSVCIPTFERPDLLLEAIESCLKQRHRPLEILIGDDSSGDESRLAIEAISEQGVEIQYFRHTPGLGQAKNVQSLFQKAKGEIVTLMHDDDRFREGAFDVLLPPLFEYPDVIASFGKQIVISEDGKEDHEASSKANAFFHRTSEYAGKIEDSIEAGALAMFPNNGYRARKSYIQQIDYFDGNKASKACDFYFGFRLGQFGKPFFFCDAFTADYRLTKVSSARSGTDSGFYAFKILSEEIGDSEISTRLKQHMREKVKVAISQAPRDQKRLAWKWYFSRWHRSSILSLGGAARFLKLFR</sequence>
<evidence type="ECO:0000313" key="3">
    <source>
        <dbReference type="Proteomes" id="UP000316476"/>
    </source>
</evidence>
<dbReference type="GO" id="GO:0016757">
    <property type="term" value="F:glycosyltransferase activity"/>
    <property type="evidence" value="ECO:0007669"/>
    <property type="project" value="UniProtKB-KW"/>
</dbReference>
<dbReference type="SUPFAM" id="SSF53448">
    <property type="entry name" value="Nucleotide-diphospho-sugar transferases"/>
    <property type="match status" value="1"/>
</dbReference>
<reference evidence="2 3" key="1">
    <citation type="submission" date="2019-02" db="EMBL/GenBank/DDBJ databases">
        <title>Deep-cultivation of Planctomycetes and their phenomic and genomic characterization uncovers novel biology.</title>
        <authorList>
            <person name="Wiegand S."/>
            <person name="Jogler M."/>
            <person name="Boedeker C."/>
            <person name="Pinto D."/>
            <person name="Vollmers J."/>
            <person name="Rivas-Marin E."/>
            <person name="Kohn T."/>
            <person name="Peeters S.H."/>
            <person name="Heuer A."/>
            <person name="Rast P."/>
            <person name="Oberbeckmann S."/>
            <person name="Bunk B."/>
            <person name="Jeske O."/>
            <person name="Meyerdierks A."/>
            <person name="Storesund J.E."/>
            <person name="Kallscheuer N."/>
            <person name="Luecker S."/>
            <person name="Lage O.M."/>
            <person name="Pohl T."/>
            <person name="Merkel B.J."/>
            <person name="Hornburger P."/>
            <person name="Mueller R.-W."/>
            <person name="Bruemmer F."/>
            <person name="Labrenz M."/>
            <person name="Spormann A.M."/>
            <person name="Op Den Camp H."/>
            <person name="Overmann J."/>
            <person name="Amann R."/>
            <person name="Jetten M.S.M."/>
            <person name="Mascher T."/>
            <person name="Medema M.H."/>
            <person name="Devos D.P."/>
            <person name="Kaster A.-K."/>
            <person name="Ovreas L."/>
            <person name="Rohde M."/>
            <person name="Galperin M.Y."/>
            <person name="Jogler C."/>
        </authorList>
    </citation>
    <scope>NUCLEOTIDE SEQUENCE [LARGE SCALE GENOMIC DNA]</scope>
    <source>
        <strain evidence="2 3">V7</strain>
    </source>
</reference>
<dbReference type="InterPro" id="IPR029044">
    <property type="entry name" value="Nucleotide-diphossugar_trans"/>
</dbReference>